<protein>
    <recommendedName>
        <fullName evidence="1">EAL domain-containing protein</fullName>
    </recommendedName>
</protein>
<dbReference type="SUPFAM" id="SSF141868">
    <property type="entry name" value="EAL domain-like"/>
    <property type="match status" value="1"/>
</dbReference>
<dbReference type="Gene3D" id="3.20.20.450">
    <property type="entry name" value="EAL domain"/>
    <property type="match status" value="1"/>
</dbReference>
<dbReference type="Pfam" id="PF00563">
    <property type="entry name" value="EAL"/>
    <property type="match status" value="1"/>
</dbReference>
<organism evidence="2 3">
    <name type="scientific">Actinoplanes ianthinogenes</name>
    <dbReference type="NCBI Taxonomy" id="122358"/>
    <lineage>
        <taxon>Bacteria</taxon>
        <taxon>Bacillati</taxon>
        <taxon>Actinomycetota</taxon>
        <taxon>Actinomycetes</taxon>
        <taxon>Micromonosporales</taxon>
        <taxon>Micromonosporaceae</taxon>
        <taxon>Actinoplanes</taxon>
    </lineage>
</organism>
<dbReference type="InterPro" id="IPR001633">
    <property type="entry name" value="EAL_dom"/>
</dbReference>
<evidence type="ECO:0000313" key="3">
    <source>
        <dbReference type="Proteomes" id="UP000676967"/>
    </source>
</evidence>
<dbReference type="InterPro" id="IPR050706">
    <property type="entry name" value="Cyclic-di-GMP_PDE-like"/>
</dbReference>
<dbReference type="CDD" id="cd01948">
    <property type="entry name" value="EAL"/>
    <property type="match status" value="1"/>
</dbReference>
<dbReference type="Proteomes" id="UP000676967">
    <property type="component" value="Chromosome"/>
</dbReference>
<dbReference type="SMART" id="SM00052">
    <property type="entry name" value="EAL"/>
    <property type="match status" value="1"/>
</dbReference>
<accession>A0ABM7M7P5</accession>
<dbReference type="PANTHER" id="PTHR33121:SF71">
    <property type="entry name" value="OXYGEN SENSOR PROTEIN DOSP"/>
    <property type="match status" value="1"/>
</dbReference>
<dbReference type="PANTHER" id="PTHR33121">
    <property type="entry name" value="CYCLIC DI-GMP PHOSPHODIESTERASE PDEF"/>
    <property type="match status" value="1"/>
</dbReference>
<dbReference type="EMBL" id="AP023356">
    <property type="protein sequence ID" value="BCJ47680.1"/>
    <property type="molecule type" value="Genomic_DNA"/>
</dbReference>
<keyword evidence="3" id="KW-1185">Reference proteome</keyword>
<evidence type="ECO:0000259" key="1">
    <source>
        <dbReference type="PROSITE" id="PS50883"/>
    </source>
</evidence>
<gene>
    <name evidence="2" type="ORF">Aiant_83370</name>
</gene>
<dbReference type="InterPro" id="IPR035919">
    <property type="entry name" value="EAL_sf"/>
</dbReference>
<feature type="domain" description="EAL" evidence="1">
    <location>
        <begin position="1"/>
        <end position="206"/>
    </location>
</feature>
<reference evidence="2 3" key="1">
    <citation type="submission" date="2020-08" db="EMBL/GenBank/DDBJ databases">
        <title>Whole genome shotgun sequence of Actinoplanes ianthinogenes NBRC 13996.</title>
        <authorList>
            <person name="Komaki H."/>
            <person name="Tamura T."/>
        </authorList>
    </citation>
    <scope>NUCLEOTIDE SEQUENCE [LARGE SCALE GENOMIC DNA]</scope>
    <source>
        <strain evidence="2 3">NBRC 13996</strain>
    </source>
</reference>
<evidence type="ECO:0000313" key="2">
    <source>
        <dbReference type="EMBL" id="BCJ47680.1"/>
    </source>
</evidence>
<sequence length="210" mass="21685">MAPDAFLPAAEQTGLIDPLTRWILGAALAQIGDWGAACDALSVAVNVSARNLARADFADAVLTALAEAGVPAARLIVEITETALMTDPAVAADVLGRLAAAGVRVSIDDFGQGQTSLAYLATLPLHELKIDKSFVDDLPDNIAHAAIVRSVIDLGHNLGLQVVAEGVETTEVADLLTAAGCDIAQGYLLARPMPADDLPSWLNARQATVG</sequence>
<name>A0ABM7M7P5_9ACTN</name>
<proteinExistence type="predicted"/>
<dbReference type="PROSITE" id="PS50883">
    <property type="entry name" value="EAL"/>
    <property type="match status" value="1"/>
</dbReference>